<keyword evidence="3" id="KW-0378">Hydrolase</keyword>
<keyword evidence="5" id="KW-1015">Disulfide bond</keyword>
<dbReference type="Proteomes" id="UP000515202">
    <property type="component" value="Unplaced"/>
</dbReference>
<evidence type="ECO:0000256" key="5">
    <source>
        <dbReference type="ARBA" id="ARBA00023157"/>
    </source>
</evidence>
<dbReference type="PANTHER" id="PTHR24253:SF144">
    <property type="entry name" value="CHYMOTRYPSIN-LIKE PROTEASE CTRL-1-RELATED"/>
    <property type="match status" value="1"/>
</dbReference>
<dbReference type="SUPFAM" id="SSF50494">
    <property type="entry name" value="Trypsin-like serine proteases"/>
    <property type="match status" value="1"/>
</dbReference>
<dbReference type="RefSeq" id="XP_011375288.1">
    <property type="nucleotide sequence ID" value="XM_011376986.1"/>
</dbReference>
<dbReference type="GO" id="GO:0006508">
    <property type="term" value="P:proteolysis"/>
    <property type="evidence" value="ECO:0007669"/>
    <property type="project" value="UniProtKB-KW"/>
</dbReference>
<gene>
    <name evidence="10" type="primary">LOC105303377</name>
</gene>
<keyword evidence="1" id="KW-0645">Protease</keyword>
<dbReference type="AlphaFoldDB" id="A0A6P3R504"/>
<proteinExistence type="inferred from homology"/>
<dbReference type="SMART" id="SM00020">
    <property type="entry name" value="Tryp_SPc"/>
    <property type="match status" value="1"/>
</dbReference>
<dbReference type="KEGG" id="pvp:105303377"/>
<dbReference type="PROSITE" id="PS50240">
    <property type="entry name" value="TRYPSIN_DOM"/>
    <property type="match status" value="1"/>
</dbReference>
<dbReference type="OrthoDB" id="10002959at2759"/>
<evidence type="ECO:0000313" key="10">
    <source>
        <dbReference type="RefSeq" id="XP_011375288.1"/>
    </source>
</evidence>
<feature type="domain" description="Peptidase S1" evidence="8">
    <location>
        <begin position="1"/>
        <end position="109"/>
    </location>
</feature>
<accession>A0A6P3R504</accession>
<evidence type="ECO:0000256" key="6">
    <source>
        <dbReference type="ARBA" id="ARBA00023180"/>
    </source>
</evidence>
<dbReference type="InterPro" id="IPR009003">
    <property type="entry name" value="Peptidase_S1_PA"/>
</dbReference>
<evidence type="ECO:0000256" key="7">
    <source>
        <dbReference type="ARBA" id="ARBA00024195"/>
    </source>
</evidence>
<dbReference type="CDD" id="cd00190">
    <property type="entry name" value="Tryp_SPc"/>
    <property type="match status" value="1"/>
</dbReference>
<keyword evidence="4" id="KW-0720">Serine protease</keyword>
<evidence type="ECO:0000256" key="3">
    <source>
        <dbReference type="ARBA" id="ARBA00022801"/>
    </source>
</evidence>
<keyword evidence="9" id="KW-1185">Reference proteome</keyword>
<evidence type="ECO:0000313" key="9">
    <source>
        <dbReference type="Proteomes" id="UP000515202"/>
    </source>
</evidence>
<reference evidence="10" key="1">
    <citation type="submission" date="2025-08" db="UniProtKB">
        <authorList>
            <consortium name="RefSeq"/>
        </authorList>
    </citation>
    <scope>IDENTIFICATION</scope>
    <source>
        <tissue evidence="10">Kidney</tissue>
    </source>
</reference>
<name>A0A6P3R504_PTEVA</name>
<evidence type="ECO:0000256" key="1">
    <source>
        <dbReference type="ARBA" id="ARBA00022670"/>
    </source>
</evidence>
<sequence length="112" mass="12764">MDVIHLPLPHPLKEGELPIVENSICDLKYHSRLYTEDNVRIVQDNMMCAGNEERDYCQGDSGGPLICKVNGTWLQVGVVSRGDGCARPNRPGIYTRVTYYLDWIHQYVPEET</sequence>
<dbReference type="GeneID" id="105303377"/>
<dbReference type="InterPro" id="IPR043504">
    <property type="entry name" value="Peptidase_S1_PA_chymotrypsin"/>
</dbReference>
<keyword evidence="6" id="KW-0325">Glycoprotein</keyword>
<dbReference type="GO" id="GO:0004252">
    <property type="term" value="F:serine-type endopeptidase activity"/>
    <property type="evidence" value="ECO:0007669"/>
    <property type="project" value="InterPro"/>
</dbReference>
<protein>
    <submittedName>
        <fullName evidence="10">Mast cell tryptase-like</fullName>
    </submittedName>
</protein>
<keyword evidence="2" id="KW-0732">Signal</keyword>
<dbReference type="InterPro" id="IPR001254">
    <property type="entry name" value="Trypsin_dom"/>
</dbReference>
<dbReference type="Gene3D" id="2.40.10.10">
    <property type="entry name" value="Trypsin-like serine proteases"/>
    <property type="match status" value="1"/>
</dbReference>
<dbReference type="PANTHER" id="PTHR24253">
    <property type="entry name" value="TRANSMEMBRANE PROTEASE SERINE"/>
    <property type="match status" value="1"/>
</dbReference>
<evidence type="ECO:0000256" key="4">
    <source>
        <dbReference type="ARBA" id="ARBA00022825"/>
    </source>
</evidence>
<evidence type="ECO:0000256" key="2">
    <source>
        <dbReference type="ARBA" id="ARBA00022729"/>
    </source>
</evidence>
<organism evidence="9 10">
    <name type="scientific">Pteropus vampyrus</name>
    <name type="common">Large flying fox</name>
    <dbReference type="NCBI Taxonomy" id="132908"/>
    <lineage>
        <taxon>Eukaryota</taxon>
        <taxon>Metazoa</taxon>
        <taxon>Chordata</taxon>
        <taxon>Craniata</taxon>
        <taxon>Vertebrata</taxon>
        <taxon>Euteleostomi</taxon>
        <taxon>Mammalia</taxon>
        <taxon>Eutheria</taxon>
        <taxon>Laurasiatheria</taxon>
        <taxon>Chiroptera</taxon>
        <taxon>Yinpterochiroptera</taxon>
        <taxon>Pteropodoidea</taxon>
        <taxon>Pteropodidae</taxon>
        <taxon>Pteropodinae</taxon>
        <taxon>Pteropus</taxon>
    </lineage>
</organism>
<evidence type="ECO:0000259" key="8">
    <source>
        <dbReference type="PROSITE" id="PS50240"/>
    </source>
</evidence>
<dbReference type="Pfam" id="PF00089">
    <property type="entry name" value="Trypsin"/>
    <property type="match status" value="1"/>
</dbReference>
<dbReference type="FunFam" id="2.40.10.10:FF:000002">
    <property type="entry name" value="Transmembrane protease serine"/>
    <property type="match status" value="1"/>
</dbReference>
<comment type="similarity">
    <text evidence="7">Belongs to the peptidase S1 family. CLIP subfamily.</text>
</comment>